<comment type="caution">
    <text evidence="7">The sequence shown here is derived from an EMBL/GenBank/DDBJ whole genome shotgun (WGS) entry which is preliminary data.</text>
</comment>
<dbReference type="SUPFAM" id="SSF103025">
    <property type="entry name" value="Folate-binding domain"/>
    <property type="match status" value="1"/>
</dbReference>
<dbReference type="Proteomes" id="UP001589683">
    <property type="component" value="Unassembled WGS sequence"/>
</dbReference>
<dbReference type="Pfam" id="PF01571">
    <property type="entry name" value="GCV_T"/>
    <property type="match status" value="1"/>
</dbReference>
<organism evidence="7 8">
    <name type="scientific">Pseudohalocynthiibacter aestuariivivens</name>
    <dbReference type="NCBI Taxonomy" id="1591409"/>
    <lineage>
        <taxon>Bacteria</taxon>
        <taxon>Pseudomonadati</taxon>
        <taxon>Pseudomonadota</taxon>
        <taxon>Alphaproteobacteria</taxon>
        <taxon>Rhodobacterales</taxon>
        <taxon>Paracoccaceae</taxon>
        <taxon>Pseudohalocynthiibacter</taxon>
    </lineage>
</organism>
<dbReference type="InterPro" id="IPR036188">
    <property type="entry name" value="FAD/NAD-bd_sf"/>
</dbReference>
<accession>A0ABV5JB10</accession>
<dbReference type="PANTHER" id="PTHR43757:SF15">
    <property type="entry name" value="PYRUVATE DEHYDROGENASE PHOSPHATASE REGULATORY SUBUNIT, MITOCHONDRIAL-LIKE"/>
    <property type="match status" value="1"/>
</dbReference>
<dbReference type="SUPFAM" id="SSF101790">
    <property type="entry name" value="Aminomethyltransferase beta-barrel domain"/>
    <property type="match status" value="1"/>
</dbReference>
<dbReference type="InterPro" id="IPR032503">
    <property type="entry name" value="FAO_M"/>
</dbReference>
<dbReference type="PROSITE" id="PS51257">
    <property type="entry name" value="PROKAR_LIPOPROTEIN"/>
    <property type="match status" value="1"/>
</dbReference>
<dbReference type="SUPFAM" id="SSF54373">
    <property type="entry name" value="FAD-linked reductases, C-terminal domain"/>
    <property type="match status" value="1"/>
</dbReference>
<dbReference type="InterPro" id="IPR028896">
    <property type="entry name" value="GcvT/YgfZ/DmdA"/>
</dbReference>
<evidence type="ECO:0000259" key="5">
    <source>
        <dbReference type="Pfam" id="PF08669"/>
    </source>
</evidence>
<proteinExistence type="inferred from homology"/>
<name>A0ABV5JB10_9RHOB</name>
<dbReference type="InterPro" id="IPR006076">
    <property type="entry name" value="FAD-dep_OxRdtase"/>
</dbReference>
<dbReference type="Gene3D" id="3.30.9.10">
    <property type="entry name" value="D-Amino Acid Oxidase, subunit A, domain 2"/>
    <property type="match status" value="1"/>
</dbReference>
<evidence type="ECO:0000313" key="7">
    <source>
        <dbReference type="EMBL" id="MFB9230623.1"/>
    </source>
</evidence>
<dbReference type="Gene3D" id="3.50.50.60">
    <property type="entry name" value="FAD/NAD(P)-binding domain"/>
    <property type="match status" value="1"/>
</dbReference>
<reference evidence="7 8" key="1">
    <citation type="submission" date="2024-09" db="EMBL/GenBank/DDBJ databases">
        <authorList>
            <person name="Sun Q."/>
            <person name="Mori K."/>
        </authorList>
    </citation>
    <scope>NUCLEOTIDE SEQUENCE [LARGE SCALE GENOMIC DNA]</scope>
    <source>
        <strain evidence="7 8">CECT 8726</strain>
    </source>
</reference>
<evidence type="ECO:0000259" key="3">
    <source>
        <dbReference type="Pfam" id="PF01266"/>
    </source>
</evidence>
<dbReference type="Gene3D" id="3.30.1360.120">
    <property type="entry name" value="Probable tRNA modification gtpase trme, domain 1"/>
    <property type="match status" value="1"/>
</dbReference>
<dbReference type="Gene3D" id="2.40.30.110">
    <property type="entry name" value="Aminomethyltransferase beta-barrel domains"/>
    <property type="match status" value="1"/>
</dbReference>
<gene>
    <name evidence="7" type="ORF">ACFFUT_02335</name>
</gene>
<evidence type="ECO:0000256" key="1">
    <source>
        <dbReference type="ARBA" id="ARBA00008609"/>
    </source>
</evidence>
<dbReference type="Pfam" id="PF01266">
    <property type="entry name" value="DAO"/>
    <property type="match status" value="1"/>
</dbReference>
<dbReference type="Gene3D" id="3.30.70.1400">
    <property type="entry name" value="Aminomethyltransferase beta-barrel domains"/>
    <property type="match status" value="1"/>
</dbReference>
<dbReference type="InterPro" id="IPR013977">
    <property type="entry name" value="GcvT_C"/>
</dbReference>
<feature type="domain" description="FAD dependent oxidoreductase" evidence="3">
    <location>
        <begin position="9"/>
        <end position="365"/>
    </location>
</feature>
<keyword evidence="8" id="KW-1185">Reference proteome</keyword>
<dbReference type="Pfam" id="PF16350">
    <property type="entry name" value="FAO_M"/>
    <property type="match status" value="1"/>
</dbReference>
<feature type="domain" description="Aminomethyltransferase C-terminal" evidence="5">
    <location>
        <begin position="723"/>
        <end position="799"/>
    </location>
</feature>
<dbReference type="InterPro" id="IPR027266">
    <property type="entry name" value="TrmE/GcvT-like"/>
</dbReference>
<protein>
    <submittedName>
        <fullName evidence="7">FAD-dependent oxidoreductase</fullName>
    </submittedName>
</protein>
<dbReference type="InterPro" id="IPR029043">
    <property type="entry name" value="GcvT/YgfZ_C"/>
</dbReference>
<evidence type="ECO:0000259" key="4">
    <source>
        <dbReference type="Pfam" id="PF01571"/>
    </source>
</evidence>
<dbReference type="RefSeq" id="WP_213887487.1">
    <property type="nucleotide sequence ID" value="NZ_JAGFNU010000001.1"/>
</dbReference>
<dbReference type="Pfam" id="PF08669">
    <property type="entry name" value="GCV_T_C"/>
    <property type="match status" value="1"/>
</dbReference>
<sequence length="807" mass="88764">MANHSAKHLIIGGGIIGCSTAYHLAKNGEKDVVLLEKASLTEGATWHAAGLVGQLRSSRNTTRMLKRSVAMYDQLEAETGMAFDWKKVGSLRLAATKERLLEAKRLTTMARSFDLEMEMISATEAKKLFPYIDATGLEGAAFIPSDGHVDPASLCQAVAAGARKYGTQIKQGVKVLDFEIKDGRITKVTTTDGDYEADTIIMAAGMWSRELGAKLGIHVPACAVEHQYIVTEPLPDEDLVKTLPSLRDPERLVYYKPDAGGRLVIGGYEENTLPFGDKGIPGDFVRQLLPDNLDRFGPLAELAAEVTPVLNEVGIRTVINGPIPYSADGDFVMGWAPGFDNLMMATGFLYGIAAGGGAGEMIAEWIVEGRPSLDLWPLDCRRFGPHHGTRAFMYPRAVEHYAHHYKMRYPGQEHETVRQLRLSPLYERLKDHGAVYGSKNGWERPLWFAPEGVEPVDQLDFLKPGWHRFAAEEHKAVREGVVLIDQSSFAKFEMIGVGSLDLLQRLAACNMDKPDGTVIYAQLCNETGGIEADLTITRLSRDHFYIVTGSGFGTHDADWIRRHMPKDGSVHLIEVTSARAVINICGPLSRDVLARASEDDVSNDAFPFGTARDITIGAAPVRAVRIGFVGELGWELHIPTEYAAHVYDTLWDAGKSDGIRDVGYRAIDSLRLEKGYLYWSGDISPDYTPIEAGLGFRVHLKSGADFIGRHVLEKQKANGTDQKLCTFVTENSLPLYGGETVLSGGNTVSLATSAGFGHSVGKMIIFAYLNKNLWQEIDFEIEVFGERHPIKRVDGPLYDPQNEKLKA</sequence>
<dbReference type="EMBL" id="JBHMEA010000007">
    <property type="protein sequence ID" value="MFB9230623.1"/>
    <property type="molecule type" value="Genomic_DNA"/>
</dbReference>
<evidence type="ECO:0000259" key="6">
    <source>
        <dbReference type="Pfam" id="PF16350"/>
    </source>
</evidence>
<evidence type="ECO:0000256" key="2">
    <source>
        <dbReference type="ARBA" id="ARBA00023002"/>
    </source>
</evidence>
<dbReference type="InterPro" id="IPR006222">
    <property type="entry name" value="GCVT_N"/>
</dbReference>
<dbReference type="PANTHER" id="PTHR43757">
    <property type="entry name" value="AMINOMETHYLTRANSFERASE"/>
    <property type="match status" value="1"/>
</dbReference>
<feature type="domain" description="GCVT N-terminal" evidence="4">
    <location>
        <begin position="425"/>
        <end position="701"/>
    </location>
</feature>
<dbReference type="SUPFAM" id="SSF51905">
    <property type="entry name" value="FAD/NAD(P)-binding domain"/>
    <property type="match status" value="1"/>
</dbReference>
<keyword evidence="2" id="KW-0560">Oxidoreductase</keyword>
<comment type="similarity">
    <text evidence="1">Belongs to the GcvT family.</text>
</comment>
<evidence type="ECO:0000313" key="8">
    <source>
        <dbReference type="Proteomes" id="UP001589683"/>
    </source>
</evidence>
<feature type="domain" description="FAD dependent oxidoreductase central" evidence="6">
    <location>
        <begin position="368"/>
        <end position="423"/>
    </location>
</feature>